<dbReference type="GO" id="GO:0016757">
    <property type="term" value="F:glycosyltransferase activity"/>
    <property type="evidence" value="ECO:0007669"/>
    <property type="project" value="UniProtKB-KW"/>
</dbReference>
<evidence type="ECO:0000259" key="3">
    <source>
        <dbReference type="Pfam" id="PF26337"/>
    </source>
</evidence>
<dbReference type="InterPro" id="IPR058592">
    <property type="entry name" value="Gtf3_C"/>
</dbReference>
<evidence type="ECO:0000313" key="5">
    <source>
        <dbReference type="Proteomes" id="UP000255236"/>
    </source>
</evidence>
<protein>
    <submittedName>
        <fullName evidence="4">Glycosyl transferase</fullName>
        <ecNumber evidence="4">2.4.1.-</ecNumber>
    </submittedName>
</protein>
<name>A0A380L6D5_9STRE</name>
<dbReference type="EMBL" id="UHFT01000001">
    <property type="protein sequence ID" value="SUN81033.1"/>
    <property type="molecule type" value="Genomic_DNA"/>
</dbReference>
<dbReference type="InterPro" id="IPR058591">
    <property type="entry name" value="Gtf3_N"/>
</dbReference>
<feature type="domain" description="Glucosyltransferase 3-like N-terminal" evidence="2">
    <location>
        <begin position="3"/>
        <end position="167"/>
    </location>
</feature>
<evidence type="ECO:0000313" key="4">
    <source>
        <dbReference type="EMBL" id="SUN81033.1"/>
    </source>
</evidence>
<dbReference type="Pfam" id="PF26334">
    <property type="entry name" value="Gtf3_N"/>
    <property type="match status" value="1"/>
</dbReference>
<gene>
    <name evidence="4" type="ORF">NCTC11063_01779</name>
</gene>
<dbReference type="Proteomes" id="UP000255236">
    <property type="component" value="Unassembled WGS sequence"/>
</dbReference>
<accession>A0A380L6D5</accession>
<dbReference type="EC" id="2.4.1.-" evidence="4"/>
<sequence>MKYYLQENFIQNADIKNAGNKARNDVNKILQLEGYQPLYLQSENWHQMSLLQAQVYKYKLLKQTFSQITEGDCLVIQFPMIHHSLLFASLIKFVQKKGGRVFLLIHDLEQLRTFRDRNTALRHKIRIKVLESKPLDLVDGIIAHNDMMKSVLVNKGISSNKIVSLRIFDYLIPNFKKPECLKKDSPIIIAGNLSFKKAGYIYNLPTSPAYHLYGVGFDETQKLPNETYFGSFLPDDLPSVLRGSFGLVWDGDSAETCSGVFGNYLKYNNSHKASLYLAAGFPVIVWNRSALSQFILKNNCGIAVESLQELNKVLAELTEAEYETMIKNVSEVGRKIRDGYFLKTALKCLIK</sequence>
<evidence type="ECO:0000259" key="2">
    <source>
        <dbReference type="Pfam" id="PF26334"/>
    </source>
</evidence>
<keyword evidence="5" id="KW-1185">Reference proteome</keyword>
<comment type="caution">
    <text evidence="4">The sequence shown here is derived from an EMBL/GenBank/DDBJ whole genome shotgun (WGS) entry which is preliminary data.</text>
</comment>
<feature type="domain" description="Glucosyltransferase 3-like C-terminal" evidence="3">
    <location>
        <begin position="187"/>
        <end position="347"/>
    </location>
</feature>
<keyword evidence="4" id="KW-0328">Glycosyltransferase</keyword>
<dbReference type="PIRSF" id="PIRSF007023">
    <property type="entry name" value="UDP-Galf_transf"/>
    <property type="match status" value="1"/>
</dbReference>
<evidence type="ECO:0000256" key="1">
    <source>
        <dbReference type="ARBA" id="ARBA00022679"/>
    </source>
</evidence>
<reference evidence="4" key="1">
    <citation type="submission" date="2018-06" db="EMBL/GenBank/DDBJ databases">
        <authorList>
            <consortium name="Pathogen Informatics"/>
            <person name="Doyle S."/>
        </authorList>
    </citation>
    <scope>NUCLEOTIDE SEQUENCE [LARGE SCALE GENOMIC DNA]</scope>
    <source>
        <strain evidence="4">NCTC11063</strain>
    </source>
</reference>
<keyword evidence="1 4" id="KW-0808">Transferase</keyword>
<dbReference type="SUPFAM" id="SSF53756">
    <property type="entry name" value="UDP-Glycosyltransferase/glycogen phosphorylase"/>
    <property type="match status" value="1"/>
</dbReference>
<dbReference type="Gene3D" id="3.40.50.2000">
    <property type="entry name" value="Glycogen Phosphorylase B"/>
    <property type="match status" value="2"/>
</dbReference>
<dbReference type="Pfam" id="PF26337">
    <property type="entry name" value="Gtf3_C"/>
    <property type="match status" value="1"/>
</dbReference>
<dbReference type="GeneID" id="93964185"/>
<dbReference type="AlphaFoldDB" id="A0A380L6D5"/>
<organism evidence="4 5">
    <name type="scientific">Streptococcus milleri</name>
    <dbReference type="NCBI Taxonomy" id="33040"/>
    <lineage>
        <taxon>Bacteria</taxon>
        <taxon>Bacillati</taxon>
        <taxon>Bacillota</taxon>
        <taxon>Bacilli</taxon>
        <taxon>Lactobacillales</taxon>
        <taxon>Streptococcaceae</taxon>
        <taxon>Streptococcus</taxon>
    </lineage>
</organism>
<proteinExistence type="predicted"/>
<dbReference type="RefSeq" id="WP_003031170.1">
    <property type="nucleotide sequence ID" value="NZ_UHFT01000001.1"/>
</dbReference>